<feature type="domain" description="Purine catabolism PurC-like" evidence="1">
    <location>
        <begin position="8"/>
        <end position="122"/>
    </location>
</feature>
<dbReference type="Pfam" id="PF13556">
    <property type="entry name" value="HTH_30"/>
    <property type="match status" value="1"/>
</dbReference>
<dbReference type="AlphaFoldDB" id="A0A5M3XTY0"/>
<keyword evidence="4" id="KW-1185">Reference proteome</keyword>
<name>A0A5M3XTY0_9ACTN</name>
<evidence type="ECO:0000313" key="3">
    <source>
        <dbReference type="EMBL" id="GES22733.1"/>
    </source>
</evidence>
<evidence type="ECO:0000259" key="1">
    <source>
        <dbReference type="Pfam" id="PF07905"/>
    </source>
</evidence>
<dbReference type="InterPro" id="IPR051448">
    <property type="entry name" value="CdaR-like_regulators"/>
</dbReference>
<dbReference type="InterPro" id="IPR025736">
    <property type="entry name" value="PucR_C-HTH_dom"/>
</dbReference>
<comment type="caution">
    <text evidence="3">The sequence shown here is derived from an EMBL/GenBank/DDBJ whole genome shotgun (WGS) entry which is preliminary data.</text>
</comment>
<proteinExistence type="predicted"/>
<dbReference type="OrthoDB" id="8450798at2"/>
<sequence length="493" mass="51030">MAPSLRRVVALDALRLRLLAGGGALDRPVRWVAVSELEDPTPFLEGDELVLTTGMRLTSDDAKLYVSRLVTRGVAGLGFGVGLTHDEVPAGFVGAAEEAGLPLVEVPRATPFIAVGKAVSDLLAAERYEEIRGAFAAQGRLTRAALQPEGMDAVVDRLAREIGGWVLLLDEAGNIRHAAGEPGGTKAPDRAAELAAKRAAALAPEVARLRAAGAPSSLALAAPDEHVVVQPLGRRGSFAVGSARPFSAIGHTIINAAASLLTLGLEQGSGPKEGGRRVRAAVLRLLLAGEVQGATETVAELGAELPSGPLVVLACDTPDPDALVACLPCFTAPYGEITIALAPAAEAEDLIALAAARGRVGASNPVGDPRGADLSTAIDQAEQALVTAHPVARFAELAGQGLLSLVDPEAARAFAAALLAPLHAYGSRADLVTSLHAYLSSNGHWDAAAQRLGVHRHTLRYRMRRVGELLGRDLDDPATRAELWIALTFNPGG</sequence>
<gene>
    <name evidence="3" type="primary">pucR_1</name>
    <name evidence="3" type="ORF">Aple_056320</name>
</gene>
<accession>A0A5M3XTY0</accession>
<evidence type="ECO:0000313" key="4">
    <source>
        <dbReference type="Proteomes" id="UP000377595"/>
    </source>
</evidence>
<dbReference type="InterPro" id="IPR042070">
    <property type="entry name" value="PucR_C-HTH_sf"/>
</dbReference>
<dbReference type="InterPro" id="IPR012914">
    <property type="entry name" value="PucR_dom"/>
</dbReference>
<evidence type="ECO:0000259" key="2">
    <source>
        <dbReference type="Pfam" id="PF13556"/>
    </source>
</evidence>
<feature type="domain" description="PucR C-terminal helix-turn-helix" evidence="2">
    <location>
        <begin position="431"/>
        <end position="487"/>
    </location>
</feature>
<protein>
    <submittedName>
        <fullName evidence="3">PucR family transcriptional regulator</fullName>
    </submittedName>
</protein>
<reference evidence="3 4" key="1">
    <citation type="submission" date="2019-10" db="EMBL/GenBank/DDBJ databases">
        <title>Whole genome shotgun sequence of Acrocarpospora pleiomorpha NBRC 16267.</title>
        <authorList>
            <person name="Ichikawa N."/>
            <person name="Kimura A."/>
            <person name="Kitahashi Y."/>
            <person name="Komaki H."/>
            <person name="Oguchi A."/>
        </authorList>
    </citation>
    <scope>NUCLEOTIDE SEQUENCE [LARGE SCALE GENOMIC DNA]</scope>
    <source>
        <strain evidence="3 4">NBRC 16267</strain>
    </source>
</reference>
<dbReference type="RefSeq" id="WP_155347675.1">
    <property type="nucleotide sequence ID" value="NZ_BAAAHM010000029.1"/>
</dbReference>
<dbReference type="Pfam" id="PF07905">
    <property type="entry name" value="PucR"/>
    <property type="match status" value="1"/>
</dbReference>
<dbReference type="PANTHER" id="PTHR33744">
    <property type="entry name" value="CARBOHYDRATE DIACID REGULATOR"/>
    <property type="match status" value="1"/>
</dbReference>
<organism evidence="3 4">
    <name type="scientific">Acrocarpospora pleiomorpha</name>
    <dbReference type="NCBI Taxonomy" id="90975"/>
    <lineage>
        <taxon>Bacteria</taxon>
        <taxon>Bacillati</taxon>
        <taxon>Actinomycetota</taxon>
        <taxon>Actinomycetes</taxon>
        <taxon>Streptosporangiales</taxon>
        <taxon>Streptosporangiaceae</taxon>
        <taxon>Acrocarpospora</taxon>
    </lineage>
</organism>
<dbReference type="PANTHER" id="PTHR33744:SF1">
    <property type="entry name" value="DNA-BINDING TRANSCRIPTIONAL ACTIVATOR ADER"/>
    <property type="match status" value="1"/>
</dbReference>
<dbReference type="Gene3D" id="1.10.10.2840">
    <property type="entry name" value="PucR C-terminal helix-turn-helix domain"/>
    <property type="match status" value="1"/>
</dbReference>
<dbReference type="EMBL" id="BLAF01000033">
    <property type="protein sequence ID" value="GES22733.1"/>
    <property type="molecule type" value="Genomic_DNA"/>
</dbReference>
<dbReference type="Proteomes" id="UP000377595">
    <property type="component" value="Unassembled WGS sequence"/>
</dbReference>